<proteinExistence type="predicted"/>
<protein>
    <submittedName>
        <fullName evidence="3">Spermatogenesis-associated protein 20-like isoform X1</fullName>
    </submittedName>
</protein>
<reference evidence="3" key="1">
    <citation type="submission" date="2025-08" db="UniProtKB">
        <authorList>
            <consortium name="RefSeq"/>
        </authorList>
    </citation>
    <scope>IDENTIFICATION</scope>
    <source>
        <tissue evidence="3">Whole sample</tissue>
    </source>
</reference>
<dbReference type="PANTHER" id="PTHR42899:SF1">
    <property type="entry name" value="SPERMATOGENESIS-ASSOCIATED PROTEIN 20"/>
    <property type="match status" value="1"/>
</dbReference>
<accession>A0A8B8B9T4</accession>
<dbReference type="InterPro" id="IPR004879">
    <property type="entry name" value="Ssp411-like_TRX"/>
</dbReference>
<dbReference type="Gene3D" id="3.40.30.10">
    <property type="entry name" value="Glutaredoxin"/>
    <property type="match status" value="1"/>
</dbReference>
<dbReference type="PANTHER" id="PTHR42899">
    <property type="entry name" value="SPERMATOGENESIS-ASSOCIATED PROTEIN 20"/>
    <property type="match status" value="1"/>
</dbReference>
<dbReference type="RefSeq" id="XP_022299928.1">
    <property type="nucleotide sequence ID" value="XM_022444220.1"/>
</dbReference>
<sequence>MSIWLTPELKPLFGGTYFPPDDRYYGRPGFKTVLLTLAEQWKAKKTVIEEQSSVILRTLQEGTSASEASGQSLPDLKACTETLYYQLERSCDQEDGGFAKEPKFPQPVSFNFLIRLYAKCKGSFSDMANSSLEMATFTLLKMAKGGIFDHISKEFHRYSTDAIWHVPHFEKMLYDEAQLLFSYAEAYQEEFAEVVQDIAEYIMRDLLNPATGSKACGASYTNRFSFFLENNILIPAGSRCCPGHIMNDEITAQTMGSLIPTKDTSFVTRITIMELLEQLREETIQRRSTILDFDSPSSLPDRHYHILAELYFKQKFIETDDDSHHHRIHRSSHWTISS</sequence>
<dbReference type="Proteomes" id="UP000694844">
    <property type="component" value="Chromosome 8"/>
</dbReference>
<organism evidence="2 3">
    <name type="scientific">Crassostrea virginica</name>
    <name type="common">Eastern oyster</name>
    <dbReference type="NCBI Taxonomy" id="6565"/>
    <lineage>
        <taxon>Eukaryota</taxon>
        <taxon>Metazoa</taxon>
        <taxon>Spiralia</taxon>
        <taxon>Lophotrochozoa</taxon>
        <taxon>Mollusca</taxon>
        <taxon>Bivalvia</taxon>
        <taxon>Autobranchia</taxon>
        <taxon>Pteriomorphia</taxon>
        <taxon>Ostreida</taxon>
        <taxon>Ostreoidea</taxon>
        <taxon>Ostreidae</taxon>
        <taxon>Crassostrea</taxon>
    </lineage>
</organism>
<dbReference type="GeneID" id="111108381"/>
<dbReference type="SUPFAM" id="SSF48208">
    <property type="entry name" value="Six-hairpin glycosidases"/>
    <property type="match status" value="1"/>
</dbReference>
<dbReference type="AlphaFoldDB" id="A0A8B8B9T4"/>
<name>A0A8B8B9T4_CRAVI</name>
<evidence type="ECO:0000259" key="1">
    <source>
        <dbReference type="Pfam" id="PF03190"/>
    </source>
</evidence>
<dbReference type="GO" id="GO:0005975">
    <property type="term" value="P:carbohydrate metabolic process"/>
    <property type="evidence" value="ECO:0007669"/>
    <property type="project" value="InterPro"/>
</dbReference>
<feature type="domain" description="Spermatogenesis-associated protein 20-like TRX" evidence="1">
    <location>
        <begin position="1"/>
        <end position="59"/>
    </location>
</feature>
<dbReference type="InterPro" id="IPR024705">
    <property type="entry name" value="Ssp411"/>
</dbReference>
<evidence type="ECO:0000313" key="3">
    <source>
        <dbReference type="RefSeq" id="XP_022299928.1"/>
    </source>
</evidence>
<keyword evidence="2" id="KW-1185">Reference proteome</keyword>
<gene>
    <name evidence="3" type="primary">LOC111108381</name>
</gene>
<dbReference type="InterPro" id="IPR008928">
    <property type="entry name" value="6-hairpin_glycosidase_sf"/>
</dbReference>
<evidence type="ECO:0000313" key="2">
    <source>
        <dbReference type="Proteomes" id="UP000694844"/>
    </source>
</evidence>
<dbReference type="OrthoDB" id="1923667at2759"/>
<dbReference type="KEGG" id="cvn:111108381"/>
<dbReference type="Pfam" id="PF03190">
    <property type="entry name" value="Thioredox_DsbH"/>
    <property type="match status" value="1"/>
</dbReference>